<sequence length="92" mass="10776">MSCGDNPLFSLFSDGIIVDSSGWFNWFIRVVYMLHLGDLIEPPGWFNLYALFGWMVQREFRDKYCSPIHPLFGGFFRNVNDIAYICSHNFII</sequence>
<gene>
    <name evidence="1" type="ORF">EVA_11561</name>
</gene>
<accession>J9CJS0</accession>
<reference evidence="1" key="1">
    <citation type="journal article" date="2012" name="PLoS ONE">
        <title>Gene sets for utilization of primary and secondary nutrition supplies in the distal gut of endangered iberian lynx.</title>
        <authorList>
            <person name="Alcaide M."/>
            <person name="Messina E."/>
            <person name="Richter M."/>
            <person name="Bargiela R."/>
            <person name="Peplies J."/>
            <person name="Huws S.A."/>
            <person name="Newbold C.J."/>
            <person name="Golyshin P.N."/>
            <person name="Simon M.A."/>
            <person name="Lopez G."/>
            <person name="Yakimov M.M."/>
            <person name="Ferrer M."/>
        </authorList>
    </citation>
    <scope>NUCLEOTIDE SEQUENCE</scope>
</reference>
<organism evidence="1">
    <name type="scientific">gut metagenome</name>
    <dbReference type="NCBI Taxonomy" id="749906"/>
    <lineage>
        <taxon>unclassified sequences</taxon>
        <taxon>metagenomes</taxon>
        <taxon>organismal metagenomes</taxon>
    </lineage>
</organism>
<name>J9CJS0_9ZZZZ</name>
<proteinExistence type="predicted"/>
<dbReference type="EMBL" id="AMCI01003425">
    <property type="protein sequence ID" value="EJX00326.1"/>
    <property type="molecule type" value="Genomic_DNA"/>
</dbReference>
<dbReference type="AlphaFoldDB" id="J9CJS0"/>
<comment type="caution">
    <text evidence="1">The sequence shown here is derived from an EMBL/GenBank/DDBJ whole genome shotgun (WGS) entry which is preliminary data.</text>
</comment>
<protein>
    <submittedName>
        <fullName evidence="1">Uncharacterized protein</fullName>
    </submittedName>
</protein>
<evidence type="ECO:0000313" key="1">
    <source>
        <dbReference type="EMBL" id="EJX00326.1"/>
    </source>
</evidence>